<dbReference type="GO" id="GO:0005262">
    <property type="term" value="F:calcium channel activity"/>
    <property type="evidence" value="ECO:0007669"/>
    <property type="project" value="TreeGrafter"/>
</dbReference>
<evidence type="ECO:0000256" key="5">
    <source>
        <dbReference type="ARBA" id="ARBA00023136"/>
    </source>
</evidence>
<comment type="subcellular location">
    <subcellularLocation>
        <location evidence="1">Membrane</location>
        <topology evidence="1">Multi-pass membrane protein</topology>
    </subcellularLocation>
</comment>
<feature type="domain" description="PLAT" evidence="9">
    <location>
        <begin position="1226"/>
        <end position="1343"/>
    </location>
</feature>
<dbReference type="PANTHER" id="PTHR10877">
    <property type="entry name" value="POLYCYSTIN FAMILY MEMBER"/>
    <property type="match status" value="1"/>
</dbReference>
<evidence type="ECO:0000256" key="3">
    <source>
        <dbReference type="ARBA" id="ARBA00022692"/>
    </source>
</evidence>
<dbReference type="SUPFAM" id="SSF57196">
    <property type="entry name" value="EGF/Laminin"/>
    <property type="match status" value="1"/>
</dbReference>
<dbReference type="InterPro" id="IPR036392">
    <property type="entry name" value="PLAT/LH2_dom_sf"/>
</dbReference>
<comment type="similarity">
    <text evidence="2">Belongs to the polycystin family.</text>
</comment>
<feature type="transmembrane region" description="Helical" evidence="7">
    <location>
        <begin position="1634"/>
        <end position="1655"/>
    </location>
</feature>
<keyword evidence="5 7" id="KW-0472">Membrane</keyword>
<dbReference type="InterPro" id="IPR001024">
    <property type="entry name" value="PLAT/LH2_dom"/>
</dbReference>
<evidence type="ECO:0000313" key="10">
    <source>
        <dbReference type="EMBL" id="JAS12681.1"/>
    </source>
</evidence>
<dbReference type="Gene3D" id="2.60.60.20">
    <property type="entry name" value="PLAT/LH2 domain"/>
    <property type="match status" value="1"/>
</dbReference>
<keyword evidence="6" id="KW-0245">EGF-like domain</keyword>
<feature type="non-terminal residue" evidence="10">
    <location>
        <position position="1911"/>
    </location>
</feature>
<keyword evidence="6" id="KW-1015">Disulfide bond</keyword>
<dbReference type="CDD" id="cd00054">
    <property type="entry name" value="EGF_CA"/>
    <property type="match status" value="1"/>
</dbReference>
<dbReference type="Pfam" id="PF02010">
    <property type="entry name" value="REJ"/>
    <property type="match status" value="1"/>
</dbReference>
<comment type="caution">
    <text evidence="6">Lacks conserved residue(s) required for the propagation of feature annotation.</text>
</comment>
<dbReference type="PROSITE" id="PS00022">
    <property type="entry name" value="EGF_1"/>
    <property type="match status" value="1"/>
</dbReference>
<proteinExistence type="inferred from homology"/>
<dbReference type="PANTHER" id="PTHR10877:SF194">
    <property type="entry name" value="LOCATION OF VULVA DEFECTIVE 1"/>
    <property type="match status" value="1"/>
</dbReference>
<evidence type="ECO:0000256" key="4">
    <source>
        <dbReference type="ARBA" id="ARBA00022989"/>
    </source>
</evidence>
<evidence type="ECO:0000259" key="8">
    <source>
        <dbReference type="PROSITE" id="PS50026"/>
    </source>
</evidence>
<dbReference type="GO" id="GO:0016020">
    <property type="term" value="C:membrane"/>
    <property type="evidence" value="ECO:0007669"/>
    <property type="project" value="UniProtKB-SubCell"/>
</dbReference>
<organism evidence="10">
    <name type="scientific">Clastoptera arizonana</name>
    <name type="common">Arizona spittle bug</name>
    <dbReference type="NCBI Taxonomy" id="38151"/>
    <lineage>
        <taxon>Eukaryota</taxon>
        <taxon>Metazoa</taxon>
        <taxon>Ecdysozoa</taxon>
        <taxon>Arthropoda</taxon>
        <taxon>Hexapoda</taxon>
        <taxon>Insecta</taxon>
        <taxon>Pterygota</taxon>
        <taxon>Neoptera</taxon>
        <taxon>Paraneoptera</taxon>
        <taxon>Hemiptera</taxon>
        <taxon>Auchenorrhyncha</taxon>
        <taxon>Cercopoidea</taxon>
        <taxon>Clastopteridae</taxon>
        <taxon>Clastoptera</taxon>
    </lineage>
</organism>
<dbReference type="Gene3D" id="2.10.25.10">
    <property type="entry name" value="Laminin"/>
    <property type="match status" value="1"/>
</dbReference>
<dbReference type="PROSITE" id="PS50095">
    <property type="entry name" value="PLAT"/>
    <property type="match status" value="1"/>
</dbReference>
<name>A0A1B6CGY1_9HEMI</name>
<dbReference type="EMBL" id="GEDC01024617">
    <property type="protein sequence ID" value="JAS12681.1"/>
    <property type="molecule type" value="Transcribed_RNA"/>
</dbReference>
<gene>
    <name evidence="10" type="ORF">g.13372</name>
</gene>
<accession>A0A1B6CGY1</accession>
<evidence type="ECO:0000256" key="7">
    <source>
        <dbReference type="SAM" id="Phobius"/>
    </source>
</evidence>
<dbReference type="InterPro" id="IPR000742">
    <property type="entry name" value="EGF"/>
</dbReference>
<evidence type="ECO:0008006" key="11">
    <source>
        <dbReference type="Google" id="ProtNLM"/>
    </source>
</evidence>
<dbReference type="PROSITE" id="PS50026">
    <property type="entry name" value="EGF_3"/>
    <property type="match status" value="1"/>
</dbReference>
<keyword evidence="4 7" id="KW-1133">Transmembrane helix</keyword>
<dbReference type="PROSITE" id="PS01186">
    <property type="entry name" value="EGF_2"/>
    <property type="match status" value="1"/>
</dbReference>
<keyword evidence="3 7" id="KW-0812">Transmembrane</keyword>
<reference evidence="10" key="1">
    <citation type="submission" date="2015-12" db="EMBL/GenBank/DDBJ databases">
        <title>De novo transcriptome assembly of four potential Pierce s Disease insect vectors from Arizona vineyards.</title>
        <authorList>
            <person name="Tassone E.E."/>
        </authorList>
    </citation>
    <scope>NUCLEOTIDE SEQUENCE</scope>
</reference>
<feature type="transmembrane region" description="Helical" evidence="7">
    <location>
        <begin position="1541"/>
        <end position="1572"/>
    </location>
</feature>
<dbReference type="InterPro" id="IPR002859">
    <property type="entry name" value="PKD/REJ-like"/>
</dbReference>
<evidence type="ECO:0000256" key="1">
    <source>
        <dbReference type="ARBA" id="ARBA00004141"/>
    </source>
</evidence>
<feature type="transmembrane region" description="Helical" evidence="7">
    <location>
        <begin position="1508"/>
        <end position="1535"/>
    </location>
</feature>
<dbReference type="SMART" id="SM00308">
    <property type="entry name" value="LH2"/>
    <property type="match status" value="1"/>
</dbReference>
<protein>
    <recommendedName>
        <fullName evidence="11">PLAT domain-containing protein</fullName>
    </recommendedName>
</protein>
<feature type="domain" description="EGF-like" evidence="8">
    <location>
        <begin position="82"/>
        <end position="118"/>
    </location>
</feature>
<dbReference type="InterPro" id="IPR046791">
    <property type="entry name" value="Polycystin_dom"/>
</dbReference>
<dbReference type="SUPFAM" id="SSF49723">
    <property type="entry name" value="Lipase/lipooxygenase domain (PLAT/LH2 domain)"/>
    <property type="match status" value="1"/>
</dbReference>
<evidence type="ECO:0000256" key="2">
    <source>
        <dbReference type="ARBA" id="ARBA00007200"/>
    </source>
</evidence>
<evidence type="ECO:0000256" key="6">
    <source>
        <dbReference type="PROSITE-ProRule" id="PRU00076"/>
    </source>
</evidence>
<dbReference type="Pfam" id="PF20519">
    <property type="entry name" value="Polycystin_dom"/>
    <property type="match status" value="1"/>
</dbReference>
<feature type="transmembrane region" description="Helical" evidence="7">
    <location>
        <begin position="1388"/>
        <end position="1408"/>
    </location>
</feature>
<feature type="transmembrane region" description="Helical" evidence="7">
    <location>
        <begin position="1177"/>
        <end position="1202"/>
    </location>
</feature>
<dbReference type="Pfam" id="PF01477">
    <property type="entry name" value="PLAT"/>
    <property type="match status" value="1"/>
</dbReference>
<feature type="transmembrane region" description="Helical" evidence="7">
    <location>
        <begin position="1420"/>
        <end position="1443"/>
    </location>
</feature>
<feature type="disulfide bond" evidence="6">
    <location>
        <begin position="108"/>
        <end position="117"/>
    </location>
</feature>
<dbReference type="GO" id="GO:0050982">
    <property type="term" value="P:detection of mechanical stimulus"/>
    <property type="evidence" value="ECO:0007669"/>
    <property type="project" value="TreeGrafter"/>
</dbReference>
<sequence>MAIQRIEFNIVLCISFVLFVNSSVLNVLKQLPYYCRGGELCEPCGICSHTDDVNKDECNKQFFRDAIKDLHAESIYNQACKKRDKCNDKPCEHSKQCESLFGSRFCVCEEGYYGADCSKRLNSGVNAADVASGISVKYVTDVEALKGTFILICIRNPGKYLEVHVDHGLDFTEIQNIYALRRVSPFVFDQECKILPFWVGKEADKKECRLFTFKTTYPIDLKEDEMAIMNVNNNKFSRGRKYLMTIKVLNLLKVDNWDPVVFEKKYLRVVWFQNYEALECIPTVEATFCSRDNGYPTVLFRNQALRIDTSVTLGEDDCKNFQILRFIDMWNETKNFFQQKNSLLKFYRPKYSILTKDPYFFMPGTYRVVVLGSLHLDGILISNLHYCFFEVKYSDLEATISGGSSRQNFFKSPLILDASKSYDPNERLDNQGHLRYKWSCLPETEEICKVRYTLVPHLTIPGPFTPGSKFTFLFTLYTTDPKKEPKTVRQRIKMVRLNAARLSILCLKNCGVRGYNSTTHEIVYFKVVIHLPPGPFLDVISYNWTYMINNNENELDAVAIKQPETPNSILIVDEEMMAKGSMYTFVVKGPQESEATYEINTGNDPIAGSCDINPKEGIMGVTNFTIICEGFKSLQIDRNLDYEFYDNKPDQPGLGTYIGSTKNGDLKKVFLVGGVVTVHVMDTIKMFVTTKLTATVRIENFQQSDIAIMVNKLRILERSGNKIGLMRQIAVLAEVMFYYEKKADAILTSLDILNQVVPVDLDTVKLISSGLANYLEQLVLHEDEGLTSHPCQLAGYIMFRLGSKFQTIVTQEIDDEYDFETRSFRQISRNLINAANALLVRQYEDDVVKKVVLTFLETHKLVQYREGFIEMKKSLEYCAHAVGSYLLPYQKIFNVTTESIEIWVRLSEEASEMGEYLQRHVELGVNISSDLAVELEKKPGHMTIETVTFTKNPFWWYRGGYRYVNSTILSLKLKKKITKSRSRYEFRTLTYPVDLYLNLSSFESSEIFGTINQLEATDDVDKMDDSVSIHRIETHLHAKLFLQFIQIPVPLKVLVLKDRIPDFDSIEKFAIVIDENNTKYDIHEVLFHDKSFFYIGILPDTKEKFGKKKYSFNVTAINCRYWKEYILLGSRCVVGQDSTIDQIHCMCHHFTSFIGAKLEAKNLVNIISDPELIPKPMINILVVMFIIFLLLLYPLVMILSLYMDRKAQMMEGFVTLLRDNYPGEEHGYLVAVFTGPQFLAGTEANVGIRLIGEKNTSRAHILASTVRSTLQRNGDDWFLLFTGNHLGEIEKIHVWHDNSGYWADWYCTTIKVFDLESKVEYVFPVNQWLATGEKEYLEVIMNPLPKHQAYTKGNLISRNLAFGFRDIHVWLSLYFRHPRCAVKRPERATVCMCYIMLTSFISILFYGIPDTGEDDPVFHLGLRELLCFFTTVIIVTPIIYLVFRLFRKQRVELRTNDNIESMVDEHNEKGKDNSSILEKIKKNTMIELLNPVRMEYDKVKKKTTIKKAVLIGWLLSLAIICISLIGICVFGLYLGMVKSRLWLFIVMLVLLFDILIFLPLRIVILAVLLGFVGKKIYNETTYEIDIEKAKNRELAKDSKYIDELNTIRSQPMYYPIFRFKILEFQKRRLKVLNLWRCLEFVVFFMFCTLLCFLIGDMYSAKFYHSNTHIRNTLKKRISSAPDFPNVLNTKDLIEFLSFTFIPKIYSKLWYNEALIEEIDMKFGSSGWFSDNVHRLVGIPRLRQLRVKKGLCKVPNIIIRANISVGCAPPFTRSTEETRNFKFNWTGIETEKNPIPSPWIHVNAQDAGTVEFIGVTSYNYHGGGYIAYLHRNRRYTNHTLGELIFSNWLDFNTRLIIIELTMYNVNVNAFTVVGFMVENLPGGVFLRLSQVVTFEIKSRWAFWVVIFTLFSL</sequence>
<evidence type="ECO:0000259" key="9">
    <source>
        <dbReference type="PROSITE" id="PS50095"/>
    </source>
</evidence>
<dbReference type="InterPro" id="IPR051223">
    <property type="entry name" value="Polycystin"/>
</dbReference>